<evidence type="ECO:0000256" key="2">
    <source>
        <dbReference type="SAM" id="Phobius"/>
    </source>
</evidence>
<reference evidence="3 4" key="1">
    <citation type="submission" date="2019-08" db="EMBL/GenBank/DDBJ databases">
        <title>100 year-old enigma solved: identification of Planctomyces bekefii, the type genus and species of the phylum Planctomycetes.</title>
        <authorList>
            <person name="Svetlana D.N."/>
            <person name="Overmann J."/>
        </authorList>
    </citation>
    <scope>NUCLEOTIDE SEQUENCE [LARGE SCALE GENOMIC DNA]</scope>
    <source>
        <strain evidence="3">Phe10_nw2017</strain>
    </source>
</reference>
<evidence type="ECO:0008006" key="5">
    <source>
        <dbReference type="Google" id="ProtNLM"/>
    </source>
</evidence>
<feature type="transmembrane region" description="Helical" evidence="2">
    <location>
        <begin position="71"/>
        <end position="93"/>
    </location>
</feature>
<name>A0A5C6MBE2_9PLAN</name>
<dbReference type="Gene3D" id="6.10.340.10">
    <property type="match status" value="1"/>
</dbReference>
<evidence type="ECO:0000313" key="3">
    <source>
        <dbReference type="EMBL" id="TWW11509.1"/>
    </source>
</evidence>
<feature type="compositionally biased region" description="Low complexity" evidence="1">
    <location>
        <begin position="37"/>
        <end position="51"/>
    </location>
</feature>
<evidence type="ECO:0000313" key="4">
    <source>
        <dbReference type="Proteomes" id="UP000321083"/>
    </source>
</evidence>
<dbReference type="Proteomes" id="UP000321083">
    <property type="component" value="Unassembled WGS sequence"/>
</dbReference>
<keyword evidence="2" id="KW-0472">Membrane</keyword>
<feature type="region of interest" description="Disordered" evidence="1">
    <location>
        <begin position="37"/>
        <end position="57"/>
    </location>
</feature>
<dbReference type="AlphaFoldDB" id="A0A5C6MBE2"/>
<protein>
    <recommendedName>
        <fullName evidence="5">HAMP domain-containing protein</fullName>
    </recommendedName>
</protein>
<organism evidence="3 4">
    <name type="scientific">Planctomyces bekefii</name>
    <dbReference type="NCBI Taxonomy" id="1653850"/>
    <lineage>
        <taxon>Bacteria</taxon>
        <taxon>Pseudomonadati</taxon>
        <taxon>Planctomycetota</taxon>
        <taxon>Planctomycetia</taxon>
        <taxon>Planctomycetales</taxon>
        <taxon>Planctomycetaceae</taxon>
        <taxon>Planctomyces</taxon>
    </lineage>
</organism>
<dbReference type="EMBL" id="SRHE01000058">
    <property type="protein sequence ID" value="TWW11509.1"/>
    <property type="molecule type" value="Genomic_DNA"/>
</dbReference>
<sequence>MLSLDLDFQGAISGGGPDAGETFELPTHETDAELETGLETGSETAASSSEGHAPMNDALGSQEQWRTFARVAVPLVLVFAMQFALTMLGGIVLSHRLFGPIERIEIFVNELLHGRPKRKLSLREGDRFMQLATSLNTLAARLESQERNP</sequence>
<keyword evidence="2" id="KW-1133">Transmembrane helix</keyword>
<evidence type="ECO:0000256" key="1">
    <source>
        <dbReference type="SAM" id="MobiDB-lite"/>
    </source>
</evidence>
<comment type="caution">
    <text evidence="3">The sequence shown here is derived from an EMBL/GenBank/DDBJ whole genome shotgun (WGS) entry which is preliminary data.</text>
</comment>
<gene>
    <name evidence="3" type="ORF">E3A20_04820</name>
</gene>
<keyword evidence="2" id="KW-0812">Transmembrane</keyword>
<accession>A0A5C6MBE2</accession>
<proteinExistence type="predicted"/>
<keyword evidence="4" id="KW-1185">Reference proteome</keyword>
<reference evidence="3 4" key="2">
    <citation type="submission" date="2019-08" db="EMBL/GenBank/DDBJ databases">
        <authorList>
            <person name="Henke P."/>
        </authorList>
    </citation>
    <scope>NUCLEOTIDE SEQUENCE [LARGE SCALE GENOMIC DNA]</scope>
    <source>
        <strain evidence="3">Phe10_nw2017</strain>
    </source>
</reference>